<reference evidence="1 2" key="1">
    <citation type="journal article" date="2010" name="Environ. Microbiol.">
        <title>Genomic analysis of oceanic cyanobacterial myoviruses compared with T4-like myoviruses from diverse hosts and environments.</title>
        <authorList>
            <person name="Sullivan M.B."/>
            <person name="Huang K.H."/>
            <person name="Ignacio-Espinoza J.C."/>
            <person name="Berlin A.M."/>
            <person name="Kelly L."/>
            <person name="Weigele P.R."/>
            <person name="DeFrancesco A.S."/>
            <person name="Kern S.E."/>
            <person name="Thompson L.R."/>
            <person name="Young S."/>
            <person name="Yandava C."/>
            <person name="Fu R."/>
            <person name="Krastins B."/>
            <person name="Chase M."/>
            <person name="Sarracino D."/>
            <person name="Osburne M.S."/>
            <person name="Henn M.R."/>
            <person name="Chisholm S.W."/>
        </authorList>
    </citation>
    <scope>NUCLEOTIDE SEQUENCE [LARGE SCALE GENOMIC DNA]</scope>
    <source>
        <strain evidence="1">Syn19</strain>
    </source>
</reference>
<protein>
    <submittedName>
        <fullName evidence="1">Uncharacterized protein</fullName>
    </submittedName>
</protein>
<evidence type="ECO:0000313" key="2">
    <source>
        <dbReference type="Proteomes" id="UP000006535"/>
    </source>
</evidence>
<organism evidence="1 2">
    <name type="scientific">Synechococcus phage Syn19</name>
    <dbReference type="NCBI Taxonomy" id="445684"/>
    <lineage>
        <taxon>Viruses</taxon>
        <taxon>Duplodnaviria</taxon>
        <taxon>Heunggongvirae</taxon>
        <taxon>Uroviricota</taxon>
        <taxon>Caudoviricetes</taxon>
        <taxon>Pantevenvirales</taxon>
        <taxon>Kyanoviridae</taxon>
        <taxon>Pontusvirus</taxon>
        <taxon>Pontusvirus syn19</taxon>
    </lineage>
</organism>
<keyword evidence="2" id="KW-1185">Reference proteome</keyword>
<evidence type="ECO:0000313" key="1">
    <source>
        <dbReference type="EMBL" id="ADO99474.1"/>
    </source>
</evidence>
<dbReference type="Proteomes" id="UP000006535">
    <property type="component" value="Segment"/>
</dbReference>
<dbReference type="KEGG" id="vg:10328486"/>
<dbReference type="EMBL" id="GU071106">
    <property type="protein sequence ID" value="ADO99474.1"/>
    <property type="molecule type" value="Genomic_DNA"/>
</dbReference>
<sequence length="72" mass="8705">MDSETRIERQETRVWAIEQLLRREGFLDPRMYECADYYASGYASQNTNDLYTLWVEWKEDNPTNNPQIVNRL</sequence>
<dbReference type="GeneID" id="10328486"/>
<accession>E3SQ48</accession>
<name>E3SQ48_9CAUD</name>
<gene>
    <name evidence="1" type="ORF">Syn19_083</name>
</gene>
<dbReference type="RefSeq" id="YP_004323916.1">
    <property type="nucleotide sequence ID" value="NC_015286.1"/>
</dbReference>
<proteinExistence type="predicted"/>
<dbReference type="OrthoDB" id="22601at10239"/>